<dbReference type="AlphaFoldDB" id="D4H4Y0"/>
<dbReference type="PaxDb" id="522772-Dacet_2577"/>
<dbReference type="OrthoDB" id="8453791at2"/>
<dbReference type="EMBL" id="CP001968">
    <property type="protein sequence ID" value="ADD69336.1"/>
    <property type="molecule type" value="Genomic_DNA"/>
</dbReference>
<protein>
    <submittedName>
        <fullName evidence="1">Uncharacterized protein</fullName>
    </submittedName>
</protein>
<reference evidence="1 2" key="1">
    <citation type="journal article" date="2010" name="Stand. Genomic Sci.">
        <title>Complete genome sequence of Denitrovibrio acetiphilus type strain (N2460).</title>
        <authorList>
            <person name="Kiss H."/>
            <person name="Lang E."/>
            <person name="Lapidus A."/>
            <person name="Copeland A."/>
            <person name="Nolan M."/>
            <person name="Glavina Del Rio T."/>
            <person name="Chen F."/>
            <person name="Lucas S."/>
            <person name="Tice H."/>
            <person name="Cheng J.F."/>
            <person name="Han C."/>
            <person name="Goodwin L."/>
            <person name="Pitluck S."/>
            <person name="Liolios K."/>
            <person name="Pati A."/>
            <person name="Ivanova N."/>
            <person name="Mavromatis K."/>
            <person name="Chen A."/>
            <person name="Palaniappan K."/>
            <person name="Land M."/>
            <person name="Hauser L."/>
            <person name="Chang Y.J."/>
            <person name="Jeffries C.D."/>
            <person name="Detter J.C."/>
            <person name="Brettin T."/>
            <person name="Spring S."/>
            <person name="Rohde M."/>
            <person name="Goker M."/>
            <person name="Woyke T."/>
            <person name="Bristow J."/>
            <person name="Eisen J.A."/>
            <person name="Markowitz V."/>
            <person name="Hugenholtz P."/>
            <person name="Kyrpides N.C."/>
            <person name="Klenk H.P."/>
        </authorList>
    </citation>
    <scope>NUCLEOTIDE SEQUENCE [LARGE SCALE GENOMIC DNA]</scope>
    <source>
        <strain evidence="2">DSM 12809 / NBRC 114555 / N2460</strain>
    </source>
</reference>
<keyword evidence="2" id="KW-1185">Reference proteome</keyword>
<proteinExistence type="predicted"/>
<organism evidence="1 2">
    <name type="scientific">Denitrovibrio acetiphilus (strain DSM 12809 / NBRC 114555 / N2460)</name>
    <dbReference type="NCBI Taxonomy" id="522772"/>
    <lineage>
        <taxon>Bacteria</taxon>
        <taxon>Pseudomonadati</taxon>
        <taxon>Deferribacterota</taxon>
        <taxon>Deferribacteres</taxon>
        <taxon>Deferribacterales</taxon>
        <taxon>Geovibrionaceae</taxon>
        <taxon>Denitrovibrio</taxon>
    </lineage>
</organism>
<evidence type="ECO:0000313" key="2">
    <source>
        <dbReference type="Proteomes" id="UP000002012"/>
    </source>
</evidence>
<gene>
    <name evidence="1" type="ordered locus">Dacet_2577</name>
</gene>
<sequence length="335" mass="38829">MMIDNLKKYVSEILHVDLHGLKKESFQNLPIYLSSGYDYYTGILLNEQIVFMIQKDKELSPYQIDKDYNKVINILNRFLVYVSESLASYERDRLIKYGVQFIVPANQLYLPMLKIDLREYFKDSVKPIKKLRPSAQMVLLAVIQRKFKSEFSLVEMVNRFEVSTSNAQRIANDFKQLNLAETYKIGRDRYLKFNDETKYLWLKAKPYMKSPVKDVVYINDFKSSVAVGFVAGLTALSECTMLSSPSIPSVAVSEKTWEESEGLYEIAKYPEEAALQVEIWSYAPEKVIDFSSESGSKVSYGMASVDQLSLYLSLEDDKDERVQGELEEMMENFQW</sequence>
<accession>D4H4Y0</accession>
<dbReference type="HOGENOM" id="CLU_070332_0_0_0"/>
<dbReference type="STRING" id="522772.Dacet_2577"/>
<dbReference type="InParanoid" id="D4H4Y0"/>
<dbReference type="eggNOG" id="COG1846">
    <property type="taxonomic scope" value="Bacteria"/>
</dbReference>
<dbReference type="RefSeq" id="WP_013011834.1">
    <property type="nucleotide sequence ID" value="NC_013943.1"/>
</dbReference>
<evidence type="ECO:0000313" key="1">
    <source>
        <dbReference type="EMBL" id="ADD69336.1"/>
    </source>
</evidence>
<name>D4H4Y0_DENA2</name>
<dbReference type="KEGG" id="dap:Dacet_2577"/>
<dbReference type="Proteomes" id="UP000002012">
    <property type="component" value="Chromosome"/>
</dbReference>